<evidence type="ECO:0000256" key="1">
    <source>
        <dbReference type="SAM" id="Phobius"/>
    </source>
</evidence>
<dbReference type="PANTHER" id="PTHR38325">
    <property type="entry name" value="MCG55969"/>
    <property type="match status" value="1"/>
</dbReference>
<dbReference type="Proteomes" id="UP000812440">
    <property type="component" value="Chromosome 7"/>
</dbReference>
<dbReference type="EMBL" id="JAACNH010000008">
    <property type="protein sequence ID" value="KAG8435067.1"/>
    <property type="molecule type" value="Genomic_DNA"/>
</dbReference>
<feature type="transmembrane region" description="Helical" evidence="1">
    <location>
        <begin position="47"/>
        <end position="68"/>
    </location>
</feature>
<reference evidence="2" key="1">
    <citation type="thesis" date="2020" institute="ProQuest LLC" country="789 East Eisenhower Parkway, Ann Arbor, MI, USA">
        <title>Comparative Genomics and Chromosome Evolution.</title>
        <authorList>
            <person name="Mudd A.B."/>
        </authorList>
    </citation>
    <scope>NUCLEOTIDE SEQUENCE</scope>
    <source>
        <strain evidence="2">Female2</strain>
        <tissue evidence="2">Blood</tissue>
    </source>
</reference>
<gene>
    <name evidence="2" type="ORF">GDO86_013143</name>
</gene>
<sequence length="143" mass="16173">MTTKYAENHYNSTEGGATILGLFNITMENFAVNGTEEPSGIKGPLPIIISLVCMFLLLATCLVFMTLCKPDALDQSLYGPRECMPYHAENASEPQLKLWKRLGSLRHSIRSFRQSRTVSQLQRPCPRRTPAIQDWSFMESTKM</sequence>
<keyword evidence="1" id="KW-1133">Transmembrane helix</keyword>
<dbReference type="PANTHER" id="PTHR38325:SF1">
    <property type="entry name" value="GENE, 17455-RELATED"/>
    <property type="match status" value="1"/>
</dbReference>
<name>A0A8T2IU26_9PIPI</name>
<keyword evidence="1" id="KW-0472">Membrane</keyword>
<comment type="caution">
    <text evidence="2">The sequence shown here is derived from an EMBL/GenBank/DDBJ whole genome shotgun (WGS) entry which is preliminary data.</text>
</comment>
<proteinExistence type="predicted"/>
<evidence type="ECO:0000313" key="3">
    <source>
        <dbReference type="Proteomes" id="UP000812440"/>
    </source>
</evidence>
<dbReference type="OrthoDB" id="8955919at2759"/>
<protein>
    <submittedName>
        <fullName evidence="2">Uncharacterized protein</fullName>
    </submittedName>
</protein>
<dbReference type="InterPro" id="IPR039954">
    <property type="entry name" value="DUF5527"/>
</dbReference>
<keyword evidence="3" id="KW-1185">Reference proteome</keyword>
<dbReference type="AlphaFoldDB" id="A0A8T2IU26"/>
<accession>A0A8T2IU26</accession>
<organism evidence="2 3">
    <name type="scientific">Hymenochirus boettgeri</name>
    <name type="common">Congo dwarf clawed frog</name>
    <dbReference type="NCBI Taxonomy" id="247094"/>
    <lineage>
        <taxon>Eukaryota</taxon>
        <taxon>Metazoa</taxon>
        <taxon>Chordata</taxon>
        <taxon>Craniata</taxon>
        <taxon>Vertebrata</taxon>
        <taxon>Euteleostomi</taxon>
        <taxon>Amphibia</taxon>
        <taxon>Batrachia</taxon>
        <taxon>Anura</taxon>
        <taxon>Pipoidea</taxon>
        <taxon>Pipidae</taxon>
        <taxon>Pipinae</taxon>
        <taxon>Hymenochirus</taxon>
    </lineage>
</organism>
<dbReference type="Pfam" id="PF17665">
    <property type="entry name" value="DUF5527"/>
    <property type="match status" value="1"/>
</dbReference>
<keyword evidence="1" id="KW-0812">Transmembrane</keyword>
<evidence type="ECO:0000313" key="2">
    <source>
        <dbReference type="EMBL" id="KAG8435067.1"/>
    </source>
</evidence>